<dbReference type="AlphaFoldDB" id="A0A3P6R6L0"/>
<proteinExistence type="predicted"/>
<dbReference type="Proteomes" id="UP000281553">
    <property type="component" value="Unassembled WGS sequence"/>
</dbReference>
<gene>
    <name evidence="2" type="ORF">DILT_LOCUS2025</name>
</gene>
<protein>
    <recommendedName>
        <fullName evidence="4">Secreted protein</fullName>
    </recommendedName>
</protein>
<keyword evidence="1" id="KW-0732">Signal</keyword>
<sequence>MLSLRHHHLSSSILVILVFCLRVNLVFGGKCALDYNSADITGTCYRIIPTPKDFCSAANYCLEESRRLKHRVSLPVVGITGLLFSFNRPTQSWLGAATVATTTTTTGEGGVSPNLSVQLIFPRARGTPLPGHIAKQLPATSSAVGQCLVGDDALRFQLVDCGVQLPF</sequence>
<organism evidence="2 3">
    <name type="scientific">Dibothriocephalus latus</name>
    <name type="common">Fish tapeworm</name>
    <name type="synonym">Diphyllobothrium latum</name>
    <dbReference type="NCBI Taxonomy" id="60516"/>
    <lineage>
        <taxon>Eukaryota</taxon>
        <taxon>Metazoa</taxon>
        <taxon>Spiralia</taxon>
        <taxon>Lophotrochozoa</taxon>
        <taxon>Platyhelminthes</taxon>
        <taxon>Cestoda</taxon>
        <taxon>Eucestoda</taxon>
        <taxon>Diphyllobothriidea</taxon>
        <taxon>Diphyllobothriidae</taxon>
        <taxon>Dibothriocephalus</taxon>
    </lineage>
</organism>
<dbReference type="OrthoDB" id="6268428at2759"/>
<feature type="non-terminal residue" evidence="2">
    <location>
        <position position="167"/>
    </location>
</feature>
<reference evidence="2 3" key="1">
    <citation type="submission" date="2018-11" db="EMBL/GenBank/DDBJ databases">
        <authorList>
            <consortium name="Pathogen Informatics"/>
        </authorList>
    </citation>
    <scope>NUCLEOTIDE SEQUENCE [LARGE SCALE GENOMIC DNA]</scope>
</reference>
<feature type="signal peptide" evidence="1">
    <location>
        <begin position="1"/>
        <end position="28"/>
    </location>
</feature>
<accession>A0A3P6R6L0</accession>
<dbReference type="EMBL" id="UYRU01019346">
    <property type="protein sequence ID" value="VDK54427.1"/>
    <property type="molecule type" value="Genomic_DNA"/>
</dbReference>
<evidence type="ECO:0000313" key="2">
    <source>
        <dbReference type="EMBL" id="VDK54427.1"/>
    </source>
</evidence>
<evidence type="ECO:0008006" key="4">
    <source>
        <dbReference type="Google" id="ProtNLM"/>
    </source>
</evidence>
<name>A0A3P6R6L0_DIBLA</name>
<feature type="chain" id="PRO_5017932641" description="Secreted protein" evidence="1">
    <location>
        <begin position="29"/>
        <end position="167"/>
    </location>
</feature>
<evidence type="ECO:0000313" key="3">
    <source>
        <dbReference type="Proteomes" id="UP000281553"/>
    </source>
</evidence>
<evidence type="ECO:0000256" key="1">
    <source>
        <dbReference type="SAM" id="SignalP"/>
    </source>
</evidence>
<keyword evidence="3" id="KW-1185">Reference proteome</keyword>